<dbReference type="EMBL" id="CP036272">
    <property type="protein sequence ID" value="QDT62279.1"/>
    <property type="molecule type" value="Genomic_DNA"/>
</dbReference>
<dbReference type="OrthoDB" id="263843at2"/>
<protein>
    <submittedName>
        <fullName evidence="1">Uncharacterized protein</fullName>
    </submittedName>
</protein>
<dbReference type="Proteomes" id="UP000315003">
    <property type="component" value="Chromosome"/>
</dbReference>
<proteinExistence type="predicted"/>
<dbReference type="AlphaFoldDB" id="A0A517T1M8"/>
<name>A0A517T1M8_9BACT</name>
<gene>
    <name evidence="1" type="ORF">SV7mr_48260</name>
</gene>
<evidence type="ECO:0000313" key="2">
    <source>
        <dbReference type="Proteomes" id="UP000315003"/>
    </source>
</evidence>
<reference evidence="1 2" key="1">
    <citation type="submission" date="2019-02" db="EMBL/GenBank/DDBJ databases">
        <title>Deep-cultivation of Planctomycetes and their phenomic and genomic characterization uncovers novel biology.</title>
        <authorList>
            <person name="Wiegand S."/>
            <person name="Jogler M."/>
            <person name="Boedeker C."/>
            <person name="Pinto D."/>
            <person name="Vollmers J."/>
            <person name="Rivas-Marin E."/>
            <person name="Kohn T."/>
            <person name="Peeters S.H."/>
            <person name="Heuer A."/>
            <person name="Rast P."/>
            <person name="Oberbeckmann S."/>
            <person name="Bunk B."/>
            <person name="Jeske O."/>
            <person name="Meyerdierks A."/>
            <person name="Storesund J.E."/>
            <person name="Kallscheuer N."/>
            <person name="Luecker S."/>
            <person name="Lage O.M."/>
            <person name="Pohl T."/>
            <person name="Merkel B.J."/>
            <person name="Hornburger P."/>
            <person name="Mueller R.-W."/>
            <person name="Bruemmer F."/>
            <person name="Labrenz M."/>
            <person name="Spormann A.M."/>
            <person name="Op den Camp H."/>
            <person name="Overmann J."/>
            <person name="Amann R."/>
            <person name="Jetten M.S.M."/>
            <person name="Mascher T."/>
            <person name="Medema M.H."/>
            <person name="Devos D.P."/>
            <person name="Kaster A.-K."/>
            <person name="Ovreas L."/>
            <person name="Rohde M."/>
            <person name="Galperin M.Y."/>
            <person name="Jogler C."/>
        </authorList>
    </citation>
    <scope>NUCLEOTIDE SEQUENCE [LARGE SCALE GENOMIC DNA]</scope>
    <source>
        <strain evidence="1 2">SV_7m_r</strain>
    </source>
</reference>
<sequence>MKQRGAVEAIGLLLRDRRLRERFAAERKIVLEELKVVPEEWNCLLHLSLEQLGNQAESLIEKRQGAVAKLIPVTWRRLGCRAQQQYRDYVDSADWPPTHQRHLIDAEWFYCFLAEHRVEAYSRDEHHWVRFLLSRRRFSIQLLRTPDRQSHQRFVLQCCFRGRRLPFKKTISLFRVKSR</sequence>
<dbReference type="RefSeq" id="WP_145276943.1">
    <property type="nucleotide sequence ID" value="NZ_CP036272.1"/>
</dbReference>
<evidence type="ECO:0000313" key="1">
    <source>
        <dbReference type="EMBL" id="QDT62279.1"/>
    </source>
</evidence>
<organism evidence="1 2">
    <name type="scientific">Stieleria bergensis</name>
    <dbReference type="NCBI Taxonomy" id="2528025"/>
    <lineage>
        <taxon>Bacteria</taxon>
        <taxon>Pseudomonadati</taxon>
        <taxon>Planctomycetota</taxon>
        <taxon>Planctomycetia</taxon>
        <taxon>Pirellulales</taxon>
        <taxon>Pirellulaceae</taxon>
        <taxon>Stieleria</taxon>
    </lineage>
</organism>
<keyword evidence="2" id="KW-1185">Reference proteome</keyword>
<accession>A0A517T1M8</accession>